<dbReference type="PANTHER" id="PTHR30383:SF5">
    <property type="entry name" value="SGNH HYDROLASE-TYPE ESTERASE DOMAIN-CONTAINING PROTEIN"/>
    <property type="match status" value="1"/>
</dbReference>
<feature type="domain" description="SGNH hydrolase-type esterase" evidence="1">
    <location>
        <begin position="49"/>
        <end position="192"/>
    </location>
</feature>
<protein>
    <submittedName>
        <fullName evidence="2">SGNH/GDSL hydrolase family protein</fullName>
    </submittedName>
</protein>
<dbReference type="InterPro" id="IPR036514">
    <property type="entry name" value="SGNH_hydro_sf"/>
</dbReference>
<dbReference type="Proteomes" id="UP001597368">
    <property type="component" value="Unassembled WGS sequence"/>
</dbReference>
<dbReference type="InterPro" id="IPR051532">
    <property type="entry name" value="Ester_Hydrolysis_Enzymes"/>
</dbReference>
<evidence type="ECO:0000259" key="1">
    <source>
        <dbReference type="Pfam" id="PF13472"/>
    </source>
</evidence>
<dbReference type="Gene3D" id="3.40.50.1110">
    <property type="entry name" value="SGNH hydrolase"/>
    <property type="match status" value="1"/>
</dbReference>
<accession>A0ABW4SVH8</accession>
<dbReference type="Pfam" id="PF13472">
    <property type="entry name" value="Lipase_GDSL_2"/>
    <property type="match status" value="1"/>
</dbReference>
<gene>
    <name evidence="2" type="ORF">ACFSKW_15895</name>
</gene>
<keyword evidence="2" id="KW-0378">Hydrolase</keyword>
<dbReference type="EMBL" id="JBHUFV010000022">
    <property type="protein sequence ID" value="MFD1932959.1"/>
    <property type="molecule type" value="Genomic_DNA"/>
</dbReference>
<reference evidence="3" key="1">
    <citation type="journal article" date="2019" name="Int. J. Syst. Evol. Microbiol.">
        <title>The Global Catalogue of Microorganisms (GCM) 10K type strain sequencing project: providing services to taxonomists for standard genome sequencing and annotation.</title>
        <authorList>
            <consortium name="The Broad Institute Genomics Platform"/>
            <consortium name="The Broad Institute Genome Sequencing Center for Infectious Disease"/>
            <person name="Wu L."/>
            <person name="Ma J."/>
        </authorList>
    </citation>
    <scope>NUCLEOTIDE SEQUENCE [LARGE SCALE GENOMIC DNA]</scope>
    <source>
        <strain evidence="3">ICMP 6774ER</strain>
    </source>
</reference>
<keyword evidence="3" id="KW-1185">Reference proteome</keyword>
<name>A0ABW4SVH8_9ACTN</name>
<organism evidence="2 3">
    <name type="scientific">Nonomuraea mangrovi</name>
    <dbReference type="NCBI Taxonomy" id="2316207"/>
    <lineage>
        <taxon>Bacteria</taxon>
        <taxon>Bacillati</taxon>
        <taxon>Actinomycetota</taxon>
        <taxon>Actinomycetes</taxon>
        <taxon>Streptosporangiales</taxon>
        <taxon>Streptosporangiaceae</taxon>
        <taxon>Nonomuraea</taxon>
    </lineage>
</organism>
<dbReference type="RefSeq" id="WP_379572998.1">
    <property type="nucleotide sequence ID" value="NZ_JBHUFV010000022.1"/>
</dbReference>
<dbReference type="PANTHER" id="PTHR30383">
    <property type="entry name" value="THIOESTERASE 1/PROTEASE 1/LYSOPHOSPHOLIPASE L1"/>
    <property type="match status" value="1"/>
</dbReference>
<sequence length="272" mass="29679">MTVAITLILLFIGGLGALMYLAFRRPPANPPKKFRTRGPRPGTHTVTVAFGDSLTHASLSADWVGALRERLGPGGHEFVNAGINGHTTADLLDRMEEVVACRPDAVTILIGTNDARNGIPVTRFRTNLEQIVNQLQARTTAHIALLSAPPLGEDLDGPANRELAPYNAAIEQAATRAGITYLPTYERISEHIRSNSTAPHFAFSFGLALRVALQHYLLRRSLDDIATGNGLTMLTDHIHLNDRAGTLIADLVTEWLSRTLHVDRRHRRAAAV</sequence>
<proteinExistence type="predicted"/>
<dbReference type="GO" id="GO:0016787">
    <property type="term" value="F:hydrolase activity"/>
    <property type="evidence" value="ECO:0007669"/>
    <property type="project" value="UniProtKB-KW"/>
</dbReference>
<dbReference type="InterPro" id="IPR013830">
    <property type="entry name" value="SGNH_hydro"/>
</dbReference>
<evidence type="ECO:0000313" key="2">
    <source>
        <dbReference type="EMBL" id="MFD1932959.1"/>
    </source>
</evidence>
<evidence type="ECO:0000313" key="3">
    <source>
        <dbReference type="Proteomes" id="UP001597368"/>
    </source>
</evidence>
<dbReference type="SUPFAM" id="SSF52266">
    <property type="entry name" value="SGNH hydrolase"/>
    <property type="match status" value="1"/>
</dbReference>
<comment type="caution">
    <text evidence="2">The sequence shown here is derived from an EMBL/GenBank/DDBJ whole genome shotgun (WGS) entry which is preliminary data.</text>
</comment>